<dbReference type="OrthoDB" id="4188495at2"/>
<evidence type="ECO:0000313" key="1">
    <source>
        <dbReference type="EMBL" id="PWU48917.1"/>
    </source>
</evidence>
<proteinExistence type="predicted"/>
<gene>
    <name evidence="1" type="ORF">DLJ46_10770</name>
</gene>
<name>A0A317K7T9_9ACTN</name>
<organism evidence="1 2">
    <name type="scientific">Micromonospora globispora</name>
    <dbReference type="NCBI Taxonomy" id="1450148"/>
    <lineage>
        <taxon>Bacteria</taxon>
        <taxon>Bacillati</taxon>
        <taxon>Actinomycetota</taxon>
        <taxon>Actinomycetes</taxon>
        <taxon>Micromonosporales</taxon>
        <taxon>Micromonosporaceae</taxon>
        <taxon>Micromonospora</taxon>
    </lineage>
</organism>
<dbReference type="AlphaFoldDB" id="A0A317K7T9"/>
<dbReference type="EMBL" id="QGSV01000150">
    <property type="protein sequence ID" value="PWU48917.1"/>
    <property type="molecule type" value="Genomic_DNA"/>
</dbReference>
<dbReference type="Proteomes" id="UP000245683">
    <property type="component" value="Unassembled WGS sequence"/>
</dbReference>
<dbReference type="RefSeq" id="WP_109944516.1">
    <property type="nucleotide sequence ID" value="NZ_QGSV01000150.1"/>
</dbReference>
<accession>A0A317K7T9</accession>
<sequence>MPSQHPATAQATSDPAEVAIRAAGEFARRLGSIRTGAGAPVRNIFVSSPDGETPPLAGLLRGGGRGGQLRVKLYLSLLWVCTAAPFEAAYPARAWAALLGLQDPDGKGARRIQEAIRDLDERKMISVRDRGGLPSVLTLLDEGGRGEPYTPPSKSYNALRTSRAPREALLRQQYFKIPSKIWTEGHLARLKGPGVAMLTVLYCEQRGQTDSEVWFTPEIAKDRFHLAPTTRTAGLAELRDLKLISTRQAPVSHDGTYIGFQRRRAVHSLLIG</sequence>
<evidence type="ECO:0000313" key="2">
    <source>
        <dbReference type="Proteomes" id="UP000245683"/>
    </source>
</evidence>
<comment type="caution">
    <text evidence="1">The sequence shown here is derived from an EMBL/GenBank/DDBJ whole genome shotgun (WGS) entry which is preliminary data.</text>
</comment>
<reference evidence="2" key="1">
    <citation type="submission" date="2018-05" db="EMBL/GenBank/DDBJ databases">
        <title>Micromonospora globispora sp. nov. and Micromonospora rugosa sp. nov., isolated from marine sediment.</title>
        <authorList>
            <person name="Carro L."/>
            <person name="Aysel V."/>
            <person name="Cetin D."/>
            <person name="Igual J.M."/>
            <person name="Klenk H.-P."/>
            <person name="Trujillo M.E."/>
            <person name="Sahin N."/>
        </authorList>
    </citation>
    <scope>NUCLEOTIDE SEQUENCE [LARGE SCALE GENOMIC DNA]</scope>
    <source>
        <strain evidence="2">S2904</strain>
    </source>
</reference>
<keyword evidence="2" id="KW-1185">Reference proteome</keyword>
<protein>
    <submittedName>
        <fullName evidence="1">Uncharacterized protein</fullName>
    </submittedName>
</protein>